<comment type="caution">
    <text evidence="2">The sequence shown here is derived from an EMBL/GenBank/DDBJ whole genome shotgun (WGS) entry which is preliminary data.</text>
</comment>
<protein>
    <submittedName>
        <fullName evidence="2">Uncharacterized protein</fullName>
    </submittedName>
</protein>
<dbReference type="PROSITE" id="PS51257">
    <property type="entry name" value="PROKAR_LIPOPROTEIN"/>
    <property type="match status" value="1"/>
</dbReference>
<feature type="transmembrane region" description="Helical" evidence="1">
    <location>
        <begin position="31"/>
        <end position="50"/>
    </location>
</feature>
<dbReference type="Proteomes" id="UP000186553">
    <property type="component" value="Unassembled WGS sequence"/>
</dbReference>
<gene>
    <name evidence="2" type="ORF">BBP83_08275</name>
</gene>
<evidence type="ECO:0000313" key="3">
    <source>
        <dbReference type="Proteomes" id="UP000186553"/>
    </source>
</evidence>
<organism evidence="2 3">
    <name type="scientific">Acinetobacter celticus</name>
    <dbReference type="NCBI Taxonomy" id="1891224"/>
    <lineage>
        <taxon>Bacteria</taxon>
        <taxon>Pseudomonadati</taxon>
        <taxon>Pseudomonadota</taxon>
        <taxon>Gammaproteobacteria</taxon>
        <taxon>Moraxellales</taxon>
        <taxon>Moraxellaceae</taxon>
        <taxon>Acinetobacter</taxon>
    </lineage>
</organism>
<dbReference type="AlphaFoldDB" id="A0A1C3CV08"/>
<keyword evidence="3" id="KW-1185">Reference proteome</keyword>
<evidence type="ECO:0000313" key="2">
    <source>
        <dbReference type="EMBL" id="ODA12558.1"/>
    </source>
</evidence>
<name>A0A1C3CV08_9GAMM</name>
<keyword evidence="1" id="KW-0812">Transmembrane</keyword>
<feature type="transmembrane region" description="Helical" evidence="1">
    <location>
        <begin position="7"/>
        <end position="25"/>
    </location>
</feature>
<sequence length="59" mass="6601">MQKSICLILTIFLTILILACLSAWIYSKDMFFLGVGVLLTIALILVGLELKKIKKDPFS</sequence>
<keyword evidence="1" id="KW-1133">Transmembrane helix</keyword>
<accession>A0A1C3CV08</accession>
<keyword evidence="1" id="KW-0472">Membrane</keyword>
<evidence type="ECO:0000256" key="1">
    <source>
        <dbReference type="SAM" id="Phobius"/>
    </source>
</evidence>
<proteinExistence type="predicted"/>
<dbReference type="EMBL" id="MBDL01000010">
    <property type="protein sequence ID" value="ODA12558.1"/>
    <property type="molecule type" value="Genomic_DNA"/>
</dbReference>
<reference evidence="2 3" key="1">
    <citation type="submission" date="2016-07" db="EMBL/GenBank/DDBJ databases">
        <title>Acinetobacter sp. ANC 4603.</title>
        <authorList>
            <person name="Radolfova-Krizova L."/>
            <person name="Nemec A."/>
        </authorList>
    </citation>
    <scope>NUCLEOTIDE SEQUENCE [LARGE SCALE GENOMIC DNA]</scope>
    <source>
        <strain evidence="2 3">ANC 4603</strain>
    </source>
</reference>